<reference evidence="2" key="1">
    <citation type="journal article" date="2020" name="bioRxiv">
        <title>A rank-normalized archaeal taxonomy based on genome phylogeny resolves widespread incomplete and uneven classifications.</title>
        <authorList>
            <person name="Rinke C."/>
            <person name="Chuvochina M."/>
            <person name="Mussig A.J."/>
            <person name="Chaumeil P.-A."/>
            <person name="Waite D.W."/>
            <person name="Whitman W.B."/>
            <person name="Parks D.H."/>
            <person name="Hugenholtz P."/>
        </authorList>
    </citation>
    <scope>NUCLEOTIDE SEQUENCE [LARGE SCALE GENOMIC DNA]</scope>
</reference>
<protein>
    <submittedName>
        <fullName evidence="1">5-(Carboxyamino)imidazole ribonucleotide mutase</fullName>
    </submittedName>
</protein>
<feature type="non-terminal residue" evidence="1">
    <location>
        <position position="1"/>
    </location>
</feature>
<name>A0A7J4TJM0_9EURY</name>
<sequence length="40" mass="4268">TTGIDSGGNAAILAAEMLSIGDEEIMEDLLRFKGNINCKR</sequence>
<dbReference type="EMBL" id="DUHE01000151">
    <property type="protein sequence ID" value="HII84227.1"/>
    <property type="molecule type" value="Genomic_DNA"/>
</dbReference>
<evidence type="ECO:0000313" key="2">
    <source>
        <dbReference type="Proteomes" id="UP000586031"/>
    </source>
</evidence>
<proteinExistence type="predicted"/>
<dbReference type="AlphaFoldDB" id="A0A7J4TJM0"/>
<evidence type="ECO:0000313" key="1">
    <source>
        <dbReference type="EMBL" id="HII84227.1"/>
    </source>
</evidence>
<dbReference type="SUPFAM" id="SSF52255">
    <property type="entry name" value="N5-CAIR mutase (phosphoribosylaminoimidazole carboxylase, PurE)"/>
    <property type="match status" value="1"/>
</dbReference>
<organism evidence="1 2">
    <name type="scientific">Methanobacterium subterraneum</name>
    <dbReference type="NCBI Taxonomy" id="59277"/>
    <lineage>
        <taxon>Archaea</taxon>
        <taxon>Methanobacteriati</taxon>
        <taxon>Methanobacteriota</taxon>
        <taxon>Methanomada group</taxon>
        <taxon>Methanobacteria</taxon>
        <taxon>Methanobacteriales</taxon>
        <taxon>Methanobacteriaceae</taxon>
        <taxon>Methanobacterium</taxon>
    </lineage>
</organism>
<dbReference type="Proteomes" id="UP000586031">
    <property type="component" value="Unassembled WGS sequence"/>
</dbReference>
<gene>
    <name evidence="1" type="ORF">HA271_05195</name>
</gene>
<accession>A0A7J4TJM0</accession>
<comment type="caution">
    <text evidence="1">The sequence shown here is derived from an EMBL/GenBank/DDBJ whole genome shotgun (WGS) entry which is preliminary data.</text>
</comment>